<dbReference type="Proteomes" id="UP000219338">
    <property type="component" value="Unassembled WGS sequence"/>
</dbReference>
<keyword evidence="3" id="KW-1185">Reference proteome</keyword>
<name>A0A284S318_ARMOS</name>
<protein>
    <submittedName>
        <fullName evidence="2">Uncharacterized protein</fullName>
    </submittedName>
</protein>
<reference evidence="3" key="1">
    <citation type="journal article" date="2017" name="Nat. Ecol. Evol.">
        <title>Genome expansion and lineage-specific genetic innovations in the forest pathogenic fungi Armillaria.</title>
        <authorList>
            <person name="Sipos G."/>
            <person name="Prasanna A.N."/>
            <person name="Walter M.C."/>
            <person name="O'Connor E."/>
            <person name="Balint B."/>
            <person name="Krizsan K."/>
            <person name="Kiss B."/>
            <person name="Hess J."/>
            <person name="Varga T."/>
            <person name="Slot J."/>
            <person name="Riley R."/>
            <person name="Boka B."/>
            <person name="Rigling D."/>
            <person name="Barry K."/>
            <person name="Lee J."/>
            <person name="Mihaltcheva S."/>
            <person name="LaButti K."/>
            <person name="Lipzen A."/>
            <person name="Waldron R."/>
            <person name="Moloney N.M."/>
            <person name="Sperisen C."/>
            <person name="Kredics L."/>
            <person name="Vagvoelgyi C."/>
            <person name="Patrignani A."/>
            <person name="Fitzpatrick D."/>
            <person name="Nagy I."/>
            <person name="Doyle S."/>
            <person name="Anderson J.B."/>
            <person name="Grigoriev I.V."/>
            <person name="Gueldener U."/>
            <person name="Muensterkoetter M."/>
            <person name="Nagy L.G."/>
        </authorList>
    </citation>
    <scope>NUCLEOTIDE SEQUENCE [LARGE SCALE GENOMIC DNA]</scope>
    <source>
        <strain evidence="3">C18/9</strain>
    </source>
</reference>
<feature type="region of interest" description="Disordered" evidence="1">
    <location>
        <begin position="132"/>
        <end position="158"/>
    </location>
</feature>
<feature type="region of interest" description="Disordered" evidence="1">
    <location>
        <begin position="72"/>
        <end position="119"/>
    </location>
</feature>
<organism evidence="2 3">
    <name type="scientific">Armillaria ostoyae</name>
    <name type="common">Armillaria root rot fungus</name>
    <dbReference type="NCBI Taxonomy" id="47428"/>
    <lineage>
        <taxon>Eukaryota</taxon>
        <taxon>Fungi</taxon>
        <taxon>Dikarya</taxon>
        <taxon>Basidiomycota</taxon>
        <taxon>Agaricomycotina</taxon>
        <taxon>Agaricomycetes</taxon>
        <taxon>Agaricomycetidae</taxon>
        <taxon>Agaricales</taxon>
        <taxon>Marasmiineae</taxon>
        <taxon>Physalacriaceae</taxon>
        <taxon>Armillaria</taxon>
    </lineage>
</organism>
<dbReference type="Gene3D" id="6.10.250.3110">
    <property type="match status" value="1"/>
</dbReference>
<dbReference type="AlphaFoldDB" id="A0A284S318"/>
<evidence type="ECO:0000313" key="2">
    <source>
        <dbReference type="EMBL" id="SJL15413.1"/>
    </source>
</evidence>
<dbReference type="EMBL" id="FUEG01000028">
    <property type="protein sequence ID" value="SJL15413.1"/>
    <property type="molecule type" value="Genomic_DNA"/>
</dbReference>
<evidence type="ECO:0000313" key="3">
    <source>
        <dbReference type="Proteomes" id="UP000219338"/>
    </source>
</evidence>
<accession>A0A284S318</accession>
<proteinExistence type="predicted"/>
<sequence>MPRTIESLTKENERLSNAIVDLRVQRDKFRQQVGKKRQELGKLQSEKERVDCEVADLRRRVSDLEECLADSRAAPLAPQGSEHVAVETVPTNKEAAPKPDFAEPSDNEEPFPSPGPSSIKNQIHLKERAIEIPSDSSDSEFPFLSPRTPVQKDEHKQISPKVIVSGPVKHIWHPDHTHGLQGHNRTVPAINFARPTSAKLRFKRPSSILNNHVLKRRKVSDANDDRASFA</sequence>
<gene>
    <name evidence="2" type="ORF">ARMOST_18910</name>
</gene>
<dbReference type="OMA" id="AINFARP"/>
<dbReference type="OrthoDB" id="3025906at2759"/>
<evidence type="ECO:0000256" key="1">
    <source>
        <dbReference type="SAM" id="MobiDB-lite"/>
    </source>
</evidence>